<comment type="caution">
    <text evidence="2">The sequence shown here is derived from an EMBL/GenBank/DDBJ whole genome shotgun (WGS) entry which is preliminary data.</text>
</comment>
<proteinExistence type="predicted"/>
<sequence>MSSSSEILKSGRFMPARSSEKLNFSQKCSRLSQYLKENGSLGDLSLDMNRNLESNGMAKTCRQRVASMPTPTMNLFPQQAGFGSSFTKEELPKTADFRCVLNLILPMVTGTYLLGFFL</sequence>
<evidence type="ECO:0000313" key="3">
    <source>
        <dbReference type="Proteomes" id="UP001642360"/>
    </source>
</evidence>
<dbReference type="Proteomes" id="UP001642360">
    <property type="component" value="Unassembled WGS sequence"/>
</dbReference>
<reference evidence="2 3" key="1">
    <citation type="submission" date="2024-02" db="EMBL/GenBank/DDBJ databases">
        <authorList>
            <person name="Vignale AGUSTIN F."/>
            <person name="Sosa J E."/>
            <person name="Modenutti C."/>
        </authorList>
    </citation>
    <scope>NUCLEOTIDE SEQUENCE [LARGE SCALE GENOMIC DNA]</scope>
</reference>
<evidence type="ECO:0000256" key="1">
    <source>
        <dbReference type="SAM" id="MobiDB-lite"/>
    </source>
</evidence>
<feature type="region of interest" description="Disordered" evidence="1">
    <location>
        <begin position="1"/>
        <end position="20"/>
    </location>
</feature>
<dbReference type="EMBL" id="CAUOFW020002647">
    <property type="protein sequence ID" value="CAK9155189.1"/>
    <property type="molecule type" value="Genomic_DNA"/>
</dbReference>
<gene>
    <name evidence="2" type="ORF">ILEXP_LOCUS23580</name>
</gene>
<name>A0ABC8SDB6_9AQUA</name>
<dbReference type="AlphaFoldDB" id="A0ABC8SDB6"/>
<keyword evidence="3" id="KW-1185">Reference proteome</keyword>
<evidence type="ECO:0000313" key="2">
    <source>
        <dbReference type="EMBL" id="CAK9155189.1"/>
    </source>
</evidence>
<organism evidence="2 3">
    <name type="scientific">Ilex paraguariensis</name>
    <name type="common">yerba mate</name>
    <dbReference type="NCBI Taxonomy" id="185542"/>
    <lineage>
        <taxon>Eukaryota</taxon>
        <taxon>Viridiplantae</taxon>
        <taxon>Streptophyta</taxon>
        <taxon>Embryophyta</taxon>
        <taxon>Tracheophyta</taxon>
        <taxon>Spermatophyta</taxon>
        <taxon>Magnoliopsida</taxon>
        <taxon>eudicotyledons</taxon>
        <taxon>Gunneridae</taxon>
        <taxon>Pentapetalae</taxon>
        <taxon>asterids</taxon>
        <taxon>campanulids</taxon>
        <taxon>Aquifoliales</taxon>
        <taxon>Aquifoliaceae</taxon>
        <taxon>Ilex</taxon>
    </lineage>
</organism>
<accession>A0ABC8SDB6</accession>
<protein>
    <submittedName>
        <fullName evidence="2">Uncharacterized protein</fullName>
    </submittedName>
</protein>